<dbReference type="Proteomes" id="UP000718571">
    <property type="component" value="Unassembled WGS sequence"/>
</dbReference>
<protein>
    <submittedName>
        <fullName evidence="3">ATP-binding protein</fullName>
    </submittedName>
</protein>
<dbReference type="GO" id="GO:0005524">
    <property type="term" value="F:ATP binding"/>
    <property type="evidence" value="ECO:0007669"/>
    <property type="project" value="UniProtKB-KW"/>
</dbReference>
<name>A0A8T3UVS4_9ARCH</name>
<feature type="domain" description="DUF4143" evidence="2">
    <location>
        <begin position="232"/>
        <end position="384"/>
    </location>
</feature>
<evidence type="ECO:0000259" key="1">
    <source>
        <dbReference type="Pfam" id="PF13173"/>
    </source>
</evidence>
<comment type="caution">
    <text evidence="3">The sequence shown here is derived from an EMBL/GenBank/DDBJ whole genome shotgun (WGS) entry which is preliminary data.</text>
</comment>
<feature type="domain" description="AAA" evidence="1">
    <location>
        <begin position="24"/>
        <end position="154"/>
    </location>
</feature>
<dbReference type="InterPro" id="IPR025420">
    <property type="entry name" value="DUF4143"/>
</dbReference>
<evidence type="ECO:0000313" key="3">
    <source>
        <dbReference type="EMBL" id="MBE5728449.1"/>
    </source>
</evidence>
<reference evidence="3 4" key="1">
    <citation type="submission" date="2020-09" db="EMBL/GenBank/DDBJ databases">
        <title>Genomic characterization of a novel Parvarchaeota family in acid mine drainage sediments.</title>
        <authorList>
            <person name="Luo Z.-H."/>
        </authorList>
    </citation>
    <scope>NUCLEOTIDE SEQUENCE [LARGE SCALE GENOMIC DNA]</scope>
    <source>
        <strain evidence="3">MAS1_bins.189</strain>
    </source>
</reference>
<dbReference type="InterPro" id="IPR041682">
    <property type="entry name" value="AAA_14"/>
</dbReference>
<dbReference type="AlphaFoldDB" id="A0A8T3UVS4"/>
<dbReference type="EMBL" id="JADFAR010000012">
    <property type="protein sequence ID" value="MBE5728449.1"/>
    <property type="molecule type" value="Genomic_DNA"/>
</dbReference>
<gene>
    <name evidence="3" type="ORF">IHE51_01150</name>
</gene>
<dbReference type="SUPFAM" id="SSF52540">
    <property type="entry name" value="P-loop containing nucleoside triphosphate hydrolases"/>
    <property type="match status" value="1"/>
</dbReference>
<sequence>MGDRDDRLIKRELFTKILAHLDDKEIIAIRGPRQSGKSTLLKILRDNLIAQGVDTKHVIYISFEDPMEIDDFSKDPLAYINSYLVDDKLYYFLIDEVQYDKSAGKHLKLVFDSLNNLKIVVTGSSSLDVAQISKFLVGRVFIYDLLTVNFYEYLDFYDERLVRIFDKNRAILNEIISGKKVNFLPDKISLEAINKKLEEFLRYGGYPASVKKTRAEDKVEILRNIYSTYIGKDITSLFGITDTASIRKLLGALALQIGSLVNYNELSTTTGIYYKKLLEFLHVLEETYIIKRLYPFSRNMRSELKKNPKIYFFDIGLRNYIAQNFNPVSNRTDAGSMVENFVFVELQQRLELASFIYFWRTRAKAEVDFIISTPELVIPIEVKFSSFKRPEITRGMHSFIDEYEPRYAIVLTRDFFERIKIKKTEVFFIPLCFV</sequence>
<dbReference type="Pfam" id="PF13173">
    <property type="entry name" value="AAA_14"/>
    <property type="match status" value="1"/>
</dbReference>
<evidence type="ECO:0000313" key="4">
    <source>
        <dbReference type="Proteomes" id="UP000718571"/>
    </source>
</evidence>
<proteinExistence type="predicted"/>
<dbReference type="InterPro" id="IPR027417">
    <property type="entry name" value="P-loop_NTPase"/>
</dbReference>
<keyword evidence="3" id="KW-0547">Nucleotide-binding</keyword>
<dbReference type="PANTHER" id="PTHR43566">
    <property type="entry name" value="CONSERVED PROTEIN"/>
    <property type="match status" value="1"/>
</dbReference>
<dbReference type="Pfam" id="PF13635">
    <property type="entry name" value="DUF4143"/>
    <property type="match status" value="1"/>
</dbReference>
<keyword evidence="3" id="KW-0067">ATP-binding</keyword>
<evidence type="ECO:0000259" key="2">
    <source>
        <dbReference type="Pfam" id="PF13635"/>
    </source>
</evidence>
<dbReference type="Gene3D" id="3.40.50.300">
    <property type="entry name" value="P-loop containing nucleotide triphosphate hydrolases"/>
    <property type="match status" value="1"/>
</dbReference>
<organism evidence="3 4">
    <name type="scientific">Candidatus Acidifodinimicrobium mancum</name>
    <dbReference type="NCBI Taxonomy" id="2898728"/>
    <lineage>
        <taxon>Archaea</taxon>
        <taxon>Candidatus Parvarchaeota</taxon>
        <taxon>Candidatus Acidifodinimicrobiaceae</taxon>
        <taxon>Candidatus Acidifodinimicrobium</taxon>
    </lineage>
</organism>
<dbReference type="PANTHER" id="PTHR43566:SF1">
    <property type="entry name" value="AAA+ ATPASE DOMAIN-CONTAINING PROTEIN"/>
    <property type="match status" value="1"/>
</dbReference>
<accession>A0A8T3UVS4</accession>